<feature type="domain" description="Cytosolic endo-beta-N-acetylglucosaminidase TIM barrel" evidence="1">
    <location>
        <begin position="88"/>
        <end position="376"/>
    </location>
</feature>
<evidence type="ECO:0000259" key="1">
    <source>
        <dbReference type="Pfam" id="PF03644"/>
    </source>
</evidence>
<accession>A0A9Q0RZM6</accession>
<comment type="caution">
    <text evidence="2">The sequence shown here is derived from an EMBL/GenBank/DDBJ whole genome shotgun (WGS) entry which is preliminary data.</text>
</comment>
<keyword evidence="3" id="KW-1185">Reference proteome</keyword>
<proteinExistence type="predicted"/>
<dbReference type="EMBL" id="WJQU01000003">
    <property type="protein sequence ID" value="KAJ6638043.1"/>
    <property type="molecule type" value="Genomic_DNA"/>
</dbReference>
<sequence>MHHFSNREYFPEYRFSYECRPLQSNYELLNFHRFPIVWKNLVVPLEPRCRARKFGDNFDNLNHKGEVVDISGGRAEVLVCHDLAGNYRDDRFIAGSRKWDDYRFYHWAGIDYFCYFSHQYITVPTLSWINAAHKNGVKVLGTIIVESSSGRARLDEILQSESYMHSIVESLVFVAKSCQFEGWLLNVECPLSENQIPMLKGFVDYLTVRMHQDVPNGMVFWYDSIIETGDLRWQNELNDNNKSFFDLCDGILINYAWTEKHLERTVNILNEQGGNIHKVFVGIDVFGRGQLAKFDSHITLSKIKKYDFSVGIFAPGWTFEATRGVNISEPTGNEICNSRFIERNDLFWQLLWKYLLTAGPTLLPFYTSFCLGSGKQQFRDGFVSYFRPWLNLSDQSWQPSVPSKSYSRFFNDSFNGGSCLSLLPTAEPTRLFAVDFACQNDIILAYSFKRSSQNDDVQLMLNLRSENSNYCQLFFGGEENVYKYLAPGQIWCRSLKYMDLKKAIIHLSTKEERMLPSITPINGWEVRYYYFRCEQGISAKITDIGILSQTTDDYDGILLGAIHIHEGVPLYRFADIQMVTNWDFVAD</sequence>
<reference evidence="2" key="1">
    <citation type="submission" date="2022-07" db="EMBL/GenBank/DDBJ databases">
        <authorList>
            <person name="Trinca V."/>
            <person name="Uliana J.V.C."/>
            <person name="Torres T.T."/>
            <person name="Ward R.J."/>
            <person name="Monesi N."/>
        </authorList>
    </citation>
    <scope>NUCLEOTIDE SEQUENCE</scope>
    <source>
        <strain evidence="2">HSMRA1968</strain>
        <tissue evidence="2">Whole embryos</tissue>
    </source>
</reference>
<dbReference type="GO" id="GO:0033925">
    <property type="term" value="F:mannosyl-glycoprotein endo-beta-N-acetylglucosaminidase activity"/>
    <property type="evidence" value="ECO:0007669"/>
    <property type="project" value="UniProtKB-EC"/>
</dbReference>
<dbReference type="PANTHER" id="PTHR13246">
    <property type="entry name" value="ENDO BETA N-ACETYLGLUCOSAMINIDASE"/>
    <property type="match status" value="1"/>
</dbReference>
<dbReference type="GO" id="GO:0005829">
    <property type="term" value="C:cytosol"/>
    <property type="evidence" value="ECO:0007669"/>
    <property type="project" value="UniProtKB-SubCell"/>
</dbReference>
<dbReference type="CDD" id="cd06547">
    <property type="entry name" value="GH85_ENGase"/>
    <property type="match status" value="1"/>
</dbReference>
<dbReference type="Pfam" id="PF03644">
    <property type="entry name" value="Glyco_hydro_85"/>
    <property type="match status" value="1"/>
</dbReference>
<dbReference type="PANTHER" id="PTHR13246:SF1">
    <property type="entry name" value="CYTOSOLIC ENDO-BETA-N-ACETYLGLUCOSAMINIDASE"/>
    <property type="match status" value="1"/>
</dbReference>
<evidence type="ECO:0000313" key="2">
    <source>
        <dbReference type="EMBL" id="KAJ6638043.1"/>
    </source>
</evidence>
<evidence type="ECO:0000313" key="3">
    <source>
        <dbReference type="Proteomes" id="UP001151699"/>
    </source>
</evidence>
<dbReference type="Proteomes" id="UP001151699">
    <property type="component" value="Chromosome X"/>
</dbReference>
<dbReference type="Gene3D" id="3.20.20.80">
    <property type="entry name" value="Glycosidases"/>
    <property type="match status" value="1"/>
</dbReference>
<dbReference type="InterPro" id="IPR032979">
    <property type="entry name" value="ENGase"/>
</dbReference>
<dbReference type="InterPro" id="IPR005201">
    <property type="entry name" value="TIM_ENGase"/>
</dbReference>
<dbReference type="Gene3D" id="2.60.120.260">
    <property type="entry name" value="Galactose-binding domain-like"/>
    <property type="match status" value="1"/>
</dbReference>
<gene>
    <name evidence="2" type="primary">Engase</name>
    <name evidence="2" type="ORF">Bhyg_10776</name>
</gene>
<name>A0A9Q0RZM6_9DIPT</name>
<organism evidence="2 3">
    <name type="scientific">Pseudolycoriella hygida</name>
    <dbReference type="NCBI Taxonomy" id="35572"/>
    <lineage>
        <taxon>Eukaryota</taxon>
        <taxon>Metazoa</taxon>
        <taxon>Ecdysozoa</taxon>
        <taxon>Arthropoda</taxon>
        <taxon>Hexapoda</taxon>
        <taxon>Insecta</taxon>
        <taxon>Pterygota</taxon>
        <taxon>Neoptera</taxon>
        <taxon>Endopterygota</taxon>
        <taxon>Diptera</taxon>
        <taxon>Nematocera</taxon>
        <taxon>Sciaroidea</taxon>
        <taxon>Sciaridae</taxon>
        <taxon>Pseudolycoriella</taxon>
    </lineage>
</organism>
<dbReference type="OrthoDB" id="284473at2759"/>
<dbReference type="AlphaFoldDB" id="A0A9Q0RZM6"/>
<protein>
    <submittedName>
        <fullName evidence="2">Cytosolic endo-beta-N-acetylglucosaminidase</fullName>
    </submittedName>
</protein>